<feature type="compositionally biased region" description="Polar residues" evidence="2">
    <location>
        <begin position="313"/>
        <end position="333"/>
    </location>
</feature>
<protein>
    <submittedName>
        <fullName evidence="4">Uncharacterized protein MANES_01G027100</fullName>
    </submittedName>
</protein>
<dbReference type="PANTHER" id="PTHR10693:SF45">
    <property type="entry name" value="NUCLEAR TRANSPORT FACTOR 2 (NTF2) FAMILY PROTEIN WITH RNA BINDING (RRM-RBD-RNP MOTIFS) DOMAIN-CONTAINING PROTEIN"/>
    <property type="match status" value="1"/>
</dbReference>
<dbReference type="AlphaFoldDB" id="A0A2P2MLA5"/>
<dbReference type="InterPro" id="IPR012677">
    <property type="entry name" value="Nucleotide-bd_a/b_plait_sf"/>
</dbReference>
<dbReference type="GO" id="GO:0003729">
    <property type="term" value="F:mRNA binding"/>
    <property type="evidence" value="ECO:0007669"/>
    <property type="project" value="TreeGrafter"/>
</dbReference>
<sequence length="353" mass="38384">MEEETTNFECIEADSTAATVPVTPDPGMFYIPFACADIYSYIGPLSFVIAEPGLSLVVDHSVPIYEANTLEEDTNLAEESSHPLDTENVPVENELVASDLPHTKQDDAHAASVVLTQNGAETVSETDASDIQDEASKKSYASVANALNFKKQPFQRIVPAKPVQQTYATVPRASSPHPVSSPPVEKSNNYIVKGHSIFVANLPMNATVEQLREAFEKFGHIKSDGVQVRSYKQEKNCFGFVEFESADAMESALKVSSIMIGNRKAHIEEKKANGDGGKNSSRRGGFRNENFRNRGNFGGGRANGRIENENRGGFSNQVQGTTGRNGEGNQKAYQNWGGRVPRQAVPQAQSGKN</sequence>
<name>A0A2P2MLA5_RHIMU</name>
<dbReference type="Gene3D" id="3.30.70.330">
    <property type="match status" value="1"/>
</dbReference>
<dbReference type="PROSITE" id="PS50102">
    <property type="entry name" value="RRM"/>
    <property type="match status" value="1"/>
</dbReference>
<dbReference type="PANTHER" id="PTHR10693">
    <property type="entry name" value="RAS GTPASE-ACTIVATING PROTEIN-BINDING PROTEIN"/>
    <property type="match status" value="1"/>
</dbReference>
<dbReference type="InterPro" id="IPR039539">
    <property type="entry name" value="Ras_GTPase_bind_prot"/>
</dbReference>
<evidence type="ECO:0000256" key="1">
    <source>
        <dbReference type="PROSITE-ProRule" id="PRU00176"/>
    </source>
</evidence>
<dbReference type="GO" id="GO:1990904">
    <property type="term" value="C:ribonucleoprotein complex"/>
    <property type="evidence" value="ECO:0007669"/>
    <property type="project" value="TreeGrafter"/>
</dbReference>
<dbReference type="InterPro" id="IPR000504">
    <property type="entry name" value="RRM_dom"/>
</dbReference>
<dbReference type="EMBL" id="GGEC01050503">
    <property type="protein sequence ID" value="MBX30987.1"/>
    <property type="molecule type" value="Transcribed_RNA"/>
</dbReference>
<dbReference type="GO" id="GO:0005829">
    <property type="term" value="C:cytosol"/>
    <property type="evidence" value="ECO:0007669"/>
    <property type="project" value="TreeGrafter"/>
</dbReference>
<evidence type="ECO:0000256" key="2">
    <source>
        <dbReference type="SAM" id="MobiDB-lite"/>
    </source>
</evidence>
<dbReference type="CDD" id="cd00590">
    <property type="entry name" value="RRM_SF"/>
    <property type="match status" value="1"/>
</dbReference>
<dbReference type="SUPFAM" id="SSF54928">
    <property type="entry name" value="RNA-binding domain, RBD"/>
    <property type="match status" value="1"/>
</dbReference>
<feature type="region of interest" description="Disordered" evidence="2">
    <location>
        <begin position="269"/>
        <end position="353"/>
    </location>
</feature>
<evidence type="ECO:0000259" key="3">
    <source>
        <dbReference type="PROSITE" id="PS50102"/>
    </source>
</evidence>
<dbReference type="Pfam" id="PF00076">
    <property type="entry name" value="RRM_1"/>
    <property type="match status" value="1"/>
</dbReference>
<organism evidence="4">
    <name type="scientific">Rhizophora mucronata</name>
    <name type="common">Asiatic mangrove</name>
    <dbReference type="NCBI Taxonomy" id="61149"/>
    <lineage>
        <taxon>Eukaryota</taxon>
        <taxon>Viridiplantae</taxon>
        <taxon>Streptophyta</taxon>
        <taxon>Embryophyta</taxon>
        <taxon>Tracheophyta</taxon>
        <taxon>Spermatophyta</taxon>
        <taxon>Magnoliopsida</taxon>
        <taxon>eudicotyledons</taxon>
        <taxon>Gunneridae</taxon>
        <taxon>Pentapetalae</taxon>
        <taxon>rosids</taxon>
        <taxon>fabids</taxon>
        <taxon>Malpighiales</taxon>
        <taxon>Rhizophoraceae</taxon>
        <taxon>Rhizophora</taxon>
    </lineage>
</organism>
<dbReference type="InterPro" id="IPR035979">
    <property type="entry name" value="RBD_domain_sf"/>
</dbReference>
<evidence type="ECO:0000313" key="4">
    <source>
        <dbReference type="EMBL" id="MBX30987.1"/>
    </source>
</evidence>
<dbReference type="SMART" id="SM00360">
    <property type="entry name" value="RRM"/>
    <property type="match status" value="1"/>
</dbReference>
<keyword evidence="1" id="KW-0694">RNA-binding</keyword>
<accession>A0A2P2MLA5</accession>
<feature type="domain" description="RRM" evidence="3">
    <location>
        <begin position="195"/>
        <end position="272"/>
    </location>
</feature>
<proteinExistence type="predicted"/>
<reference evidence="4" key="1">
    <citation type="submission" date="2018-02" db="EMBL/GenBank/DDBJ databases">
        <title>Rhizophora mucronata_Transcriptome.</title>
        <authorList>
            <person name="Meera S.P."/>
            <person name="Sreeshan A."/>
            <person name="Augustine A."/>
        </authorList>
    </citation>
    <scope>NUCLEOTIDE SEQUENCE</scope>
    <source>
        <tissue evidence="4">Leaf</tissue>
    </source>
</reference>